<reference evidence="5" key="1">
    <citation type="submission" date="2018-05" db="EMBL/GenBank/DDBJ databases">
        <authorList>
            <person name="Lanie J.A."/>
            <person name="Ng W.-L."/>
            <person name="Kazmierczak K.M."/>
            <person name="Andrzejewski T.M."/>
            <person name="Davidsen T.M."/>
            <person name="Wayne K.J."/>
            <person name="Tettelin H."/>
            <person name="Glass J.I."/>
            <person name="Rusch D."/>
            <person name="Podicherti R."/>
            <person name="Tsui H.-C.T."/>
            <person name="Winkler M.E."/>
        </authorList>
    </citation>
    <scope>NUCLEOTIDE SEQUENCE</scope>
</reference>
<dbReference type="AlphaFoldDB" id="A0A382RI31"/>
<dbReference type="InterPro" id="IPR011764">
    <property type="entry name" value="Biotin_carboxylation_dom"/>
</dbReference>
<accession>A0A382RI31</accession>
<dbReference type="GO" id="GO:0016874">
    <property type="term" value="F:ligase activity"/>
    <property type="evidence" value="ECO:0007669"/>
    <property type="project" value="UniProtKB-KW"/>
</dbReference>
<keyword evidence="1" id="KW-0436">Ligase</keyword>
<dbReference type="PROSITE" id="PS50979">
    <property type="entry name" value="BC"/>
    <property type="match status" value="1"/>
</dbReference>
<gene>
    <name evidence="5" type="ORF">METZ01_LOCUS350203</name>
</gene>
<dbReference type="EMBL" id="UINC01121883">
    <property type="protein sequence ID" value="SVC97349.1"/>
    <property type="molecule type" value="Genomic_DNA"/>
</dbReference>
<protein>
    <recommendedName>
        <fullName evidence="4">Biotin carboxylation domain-containing protein</fullName>
    </recommendedName>
</protein>
<dbReference type="GO" id="GO:0005524">
    <property type="term" value="F:ATP binding"/>
    <property type="evidence" value="ECO:0007669"/>
    <property type="project" value="UniProtKB-KW"/>
</dbReference>
<dbReference type="SUPFAM" id="SSF51246">
    <property type="entry name" value="Rudiment single hybrid motif"/>
    <property type="match status" value="1"/>
</dbReference>
<evidence type="ECO:0000256" key="3">
    <source>
        <dbReference type="ARBA" id="ARBA00022840"/>
    </source>
</evidence>
<feature type="domain" description="Biotin carboxylation" evidence="4">
    <location>
        <begin position="1"/>
        <end position="101"/>
    </location>
</feature>
<keyword evidence="2" id="KW-0547">Nucleotide-binding</keyword>
<evidence type="ECO:0000256" key="2">
    <source>
        <dbReference type="ARBA" id="ARBA00022741"/>
    </source>
</evidence>
<dbReference type="Pfam" id="PF02785">
    <property type="entry name" value="Biotin_carb_C"/>
    <property type="match status" value="1"/>
</dbReference>
<dbReference type="SMART" id="SM00878">
    <property type="entry name" value="Biotin_carb_C"/>
    <property type="match status" value="1"/>
</dbReference>
<evidence type="ECO:0000313" key="5">
    <source>
        <dbReference type="EMBL" id="SVC97349.1"/>
    </source>
</evidence>
<dbReference type="PANTHER" id="PTHR45007">
    <property type="entry name" value="CARBOXYLASE, PUTATIVE (AFU_ORTHOLOGUE AFUA_5G07570)-RELATED"/>
    <property type="match status" value="1"/>
</dbReference>
<dbReference type="InterPro" id="IPR005482">
    <property type="entry name" value="Biotin_COase_C"/>
</dbReference>
<organism evidence="5">
    <name type="scientific">marine metagenome</name>
    <dbReference type="NCBI Taxonomy" id="408172"/>
    <lineage>
        <taxon>unclassified sequences</taxon>
        <taxon>metagenomes</taxon>
        <taxon>ecological metagenomes</taxon>
    </lineage>
</organism>
<evidence type="ECO:0000259" key="4">
    <source>
        <dbReference type="PROSITE" id="PS50979"/>
    </source>
</evidence>
<evidence type="ECO:0000256" key="1">
    <source>
        <dbReference type="ARBA" id="ARBA00022598"/>
    </source>
</evidence>
<name>A0A382RI31_9ZZZZ</name>
<proteinExistence type="predicted"/>
<keyword evidence="3" id="KW-0067">ATP-binding</keyword>
<dbReference type="Gene3D" id="3.30.470.20">
    <property type="entry name" value="ATP-grasp fold, B domain"/>
    <property type="match status" value="1"/>
</dbReference>
<dbReference type="PANTHER" id="PTHR45007:SF1">
    <property type="entry name" value="CARBOXYLASE, PUTATIVE (AFU_ORTHOLOGUE AFUA_5G07570)-RELATED"/>
    <property type="match status" value="1"/>
</dbReference>
<dbReference type="InterPro" id="IPR011054">
    <property type="entry name" value="Rudment_hybrid_motif"/>
</dbReference>
<sequence length="151" mass="17262">MDFAPSTGPIPAVTIPSGPGVRCDTYLYPGCTVSPFYDSLMAKLVTWGQTFEESRLRMLNALNDFYIQGVETSIPLYKTILETEEYKNGELSTNFLKRFGIIDRLKEDLKNQRKDKQLAAIAAAVMHSTFFQSRVKSLNVRNPRWKSRMDR</sequence>